<dbReference type="OrthoDB" id="2035766at2"/>
<dbReference type="AlphaFoldDB" id="A0A2S0L6D2"/>
<evidence type="ECO:0000313" key="2">
    <source>
        <dbReference type="Proteomes" id="UP000237883"/>
    </source>
</evidence>
<protein>
    <submittedName>
        <fullName evidence="1">Uncharacterized protein</fullName>
    </submittedName>
</protein>
<dbReference type="RefSeq" id="WP_106057907.1">
    <property type="nucleotide sequence ID" value="NZ_CP027228.1"/>
</dbReference>
<sequence>MGEYYKWVNIDKKEYITPRDFGYGNKFWESMHKDSDPLHALRALLADEWRGDRVLWFGDEMRVTEHFPNEAIRILYAQSVDFGYPGDAYDMILDTYRNVSCLFKEAEEDVREEIGYYIKDYLELRRLEPYNEYGIDLEHPYEGLFLKTGRRYKYTINHTKKVYYSLDETDILFQNNTKNDFSDPLPILMGYGRVTEPGEWLGDIIGVSDSRPEGYLLLKKLYMDR</sequence>
<keyword evidence="2" id="KW-1185">Reference proteome</keyword>
<dbReference type="KEGG" id="mdv:C5Q96_08295"/>
<dbReference type="EMBL" id="CP027228">
    <property type="protein sequence ID" value="AVM48853.1"/>
    <property type="molecule type" value="Genomic_DNA"/>
</dbReference>
<evidence type="ECO:0000313" key="1">
    <source>
        <dbReference type="EMBL" id="AVM48853.1"/>
    </source>
</evidence>
<dbReference type="Proteomes" id="UP000237883">
    <property type="component" value="Chromosome"/>
</dbReference>
<proteinExistence type="predicted"/>
<name>A0A2S0L6D2_9FIRM</name>
<reference evidence="2" key="1">
    <citation type="submission" date="2018-02" db="EMBL/GenBank/DDBJ databases">
        <authorList>
            <person name="Holder M.E."/>
            <person name="Ajami N.J."/>
            <person name="Petrosino J.F."/>
        </authorList>
    </citation>
    <scope>NUCLEOTIDE SEQUENCE [LARGE SCALE GENOMIC DNA]</scope>
    <source>
        <strain evidence="2">CCUG 47132</strain>
    </source>
</reference>
<dbReference type="GeneID" id="78392260"/>
<organism evidence="1 2">
    <name type="scientific">Mogibacterium diversum</name>
    <dbReference type="NCBI Taxonomy" id="114527"/>
    <lineage>
        <taxon>Bacteria</taxon>
        <taxon>Bacillati</taxon>
        <taxon>Bacillota</taxon>
        <taxon>Clostridia</taxon>
        <taxon>Peptostreptococcales</taxon>
        <taxon>Anaerovoracaceae</taxon>
        <taxon>Mogibacterium</taxon>
    </lineage>
</organism>
<gene>
    <name evidence="1" type="ORF">C5Q96_08295</name>
</gene>
<accession>A0A2S0L6D2</accession>